<dbReference type="Gene3D" id="3.40.50.300">
    <property type="entry name" value="P-loop containing nucleotide triphosphate hydrolases"/>
    <property type="match status" value="1"/>
</dbReference>
<keyword evidence="4" id="KW-1185">Reference proteome</keyword>
<evidence type="ECO:0008006" key="5">
    <source>
        <dbReference type="Google" id="ProtNLM"/>
    </source>
</evidence>
<organism evidence="3 4">
    <name type="scientific">Diacronema lutheri</name>
    <name type="common">Unicellular marine alga</name>
    <name type="synonym">Monochrysis lutheri</name>
    <dbReference type="NCBI Taxonomy" id="2081491"/>
    <lineage>
        <taxon>Eukaryota</taxon>
        <taxon>Haptista</taxon>
        <taxon>Haptophyta</taxon>
        <taxon>Pavlovophyceae</taxon>
        <taxon>Pavlovales</taxon>
        <taxon>Pavlovaceae</taxon>
        <taxon>Diacronema</taxon>
    </lineage>
</organism>
<dbReference type="EMBL" id="JAGTXO010000001">
    <property type="protein sequence ID" value="KAG8470146.1"/>
    <property type="molecule type" value="Genomic_DNA"/>
</dbReference>
<proteinExistence type="predicted"/>
<keyword evidence="2" id="KW-0472">Membrane</keyword>
<dbReference type="SUPFAM" id="SSF52540">
    <property type="entry name" value="P-loop containing nucleoside triphosphate hydrolases"/>
    <property type="match status" value="1"/>
</dbReference>
<accession>A0A8J5XW69</accession>
<dbReference type="InterPro" id="IPR027417">
    <property type="entry name" value="P-loop_NTPase"/>
</dbReference>
<feature type="transmembrane region" description="Helical" evidence="2">
    <location>
        <begin position="314"/>
        <end position="338"/>
    </location>
</feature>
<dbReference type="PANTHER" id="PTHR21343">
    <property type="entry name" value="DETHIOBIOTIN SYNTHETASE"/>
    <property type="match status" value="1"/>
</dbReference>
<name>A0A8J5XW69_DIALT</name>
<keyword evidence="2" id="KW-1133">Transmembrane helix</keyword>
<evidence type="ECO:0000313" key="3">
    <source>
        <dbReference type="EMBL" id="KAG8470146.1"/>
    </source>
</evidence>
<evidence type="ECO:0000256" key="1">
    <source>
        <dbReference type="ARBA" id="ARBA00022962"/>
    </source>
</evidence>
<keyword evidence="1" id="KW-0315">Glutamine amidotransferase</keyword>
<evidence type="ECO:0000313" key="4">
    <source>
        <dbReference type="Proteomes" id="UP000751190"/>
    </source>
</evidence>
<keyword evidence="2" id="KW-0812">Transmembrane</keyword>
<sequence>MAKGTPTRPGAQADQLRLLVAGDKSHCGKSTVSLGLLASLLDLGFAPSELAYIKPATQCVSTTLTAKFCESTGIDYVHVGPVVFYRNFTREFLDGKHGTPAELVARCVSAVEAIAVGKRALVIDGVGYPTVGSIVGCSSVDIALACRARVLLVGKSGVGDAVDSFNLCAAVFEQRGVPILGAVFNKLPLTGAYSLERCGEYVRKYFASRRPTQRVYGLIPSTDSLAAVAGEETCGFSFSHPNPQNHVIRVEPMSAADREAVAQISALFAQHVDVPSVIADARAAAGASDVAIARASALELLSAEPSTLVRQPAALVWVVLTALAAHAIHMLLAVGKAFGVGGGGAKR</sequence>
<gene>
    <name evidence="3" type="ORF">KFE25_008567</name>
</gene>
<reference evidence="3" key="1">
    <citation type="submission" date="2021-05" db="EMBL/GenBank/DDBJ databases">
        <title>The genome of the haptophyte Pavlova lutheri (Diacronema luteri, Pavlovales) - a model for lipid biosynthesis in eukaryotic algae.</title>
        <authorList>
            <person name="Hulatt C.J."/>
            <person name="Posewitz M.C."/>
        </authorList>
    </citation>
    <scope>NUCLEOTIDE SEQUENCE</scope>
    <source>
        <strain evidence="3">NIVA-4/92</strain>
    </source>
</reference>
<dbReference type="Pfam" id="PF13500">
    <property type="entry name" value="AAA_26"/>
    <property type="match status" value="1"/>
</dbReference>
<dbReference type="AlphaFoldDB" id="A0A8J5XW69"/>
<comment type="caution">
    <text evidence="3">The sequence shown here is derived from an EMBL/GenBank/DDBJ whole genome shotgun (WGS) entry which is preliminary data.</text>
</comment>
<dbReference type="OrthoDB" id="426250at2759"/>
<dbReference type="Proteomes" id="UP000751190">
    <property type="component" value="Unassembled WGS sequence"/>
</dbReference>
<dbReference type="OMA" id="DSFNLCA"/>
<dbReference type="PANTHER" id="PTHR21343:SF10">
    <property type="entry name" value="DRTGG DOMAIN-CONTAINING PROTEIN"/>
    <property type="match status" value="1"/>
</dbReference>
<protein>
    <recommendedName>
        <fullName evidence="5">DRTGG domain-containing protein</fullName>
    </recommendedName>
</protein>
<evidence type="ECO:0000256" key="2">
    <source>
        <dbReference type="SAM" id="Phobius"/>
    </source>
</evidence>